<reference evidence="1 2" key="2">
    <citation type="journal article" date="2017" name="Genome Biol.">
        <title>New reference genome sequences of hot pepper reveal the massive evolution of plant disease-resistance genes by retroduplication.</title>
        <authorList>
            <person name="Kim S."/>
            <person name="Park J."/>
            <person name="Yeom S.I."/>
            <person name="Kim Y.M."/>
            <person name="Seo E."/>
            <person name="Kim K.T."/>
            <person name="Kim M.S."/>
            <person name="Lee J.M."/>
            <person name="Cheong K."/>
            <person name="Shin H.S."/>
            <person name="Kim S.B."/>
            <person name="Han K."/>
            <person name="Lee J."/>
            <person name="Park M."/>
            <person name="Lee H.A."/>
            <person name="Lee H.Y."/>
            <person name="Lee Y."/>
            <person name="Oh S."/>
            <person name="Lee J.H."/>
            <person name="Choi E."/>
            <person name="Choi E."/>
            <person name="Lee S.E."/>
            <person name="Jeon J."/>
            <person name="Kim H."/>
            <person name="Choi G."/>
            <person name="Song H."/>
            <person name="Lee J."/>
            <person name="Lee S.C."/>
            <person name="Kwon J.K."/>
            <person name="Lee H.Y."/>
            <person name="Koo N."/>
            <person name="Hong Y."/>
            <person name="Kim R.W."/>
            <person name="Kang W.H."/>
            <person name="Huh J.H."/>
            <person name="Kang B.C."/>
            <person name="Yang T.J."/>
            <person name="Lee Y.H."/>
            <person name="Bennetzen J.L."/>
            <person name="Choi D."/>
        </authorList>
    </citation>
    <scope>NUCLEOTIDE SEQUENCE [LARGE SCALE GENOMIC DNA]</scope>
    <source>
        <strain evidence="2">cv. CM334</strain>
    </source>
</reference>
<dbReference type="Gramene" id="PHT76521">
    <property type="protein sequence ID" value="PHT76521"/>
    <property type="gene ID" value="T459_20043"/>
</dbReference>
<comment type="caution">
    <text evidence="1">The sequence shown here is derived from an EMBL/GenBank/DDBJ whole genome shotgun (WGS) entry which is preliminary data.</text>
</comment>
<dbReference type="Proteomes" id="UP000222542">
    <property type="component" value="Unassembled WGS sequence"/>
</dbReference>
<accession>A0A2G2Z3P0</accession>
<reference evidence="1 2" key="1">
    <citation type="journal article" date="2014" name="Nat. Genet.">
        <title>Genome sequence of the hot pepper provides insights into the evolution of pungency in Capsicum species.</title>
        <authorList>
            <person name="Kim S."/>
            <person name="Park M."/>
            <person name="Yeom S.I."/>
            <person name="Kim Y.M."/>
            <person name="Lee J.M."/>
            <person name="Lee H.A."/>
            <person name="Seo E."/>
            <person name="Choi J."/>
            <person name="Cheong K."/>
            <person name="Kim K.T."/>
            <person name="Jung K."/>
            <person name="Lee G.W."/>
            <person name="Oh S.K."/>
            <person name="Bae C."/>
            <person name="Kim S.B."/>
            <person name="Lee H.Y."/>
            <person name="Kim S.Y."/>
            <person name="Kim M.S."/>
            <person name="Kang B.C."/>
            <person name="Jo Y.D."/>
            <person name="Yang H.B."/>
            <person name="Jeong H.J."/>
            <person name="Kang W.H."/>
            <person name="Kwon J.K."/>
            <person name="Shin C."/>
            <person name="Lim J.Y."/>
            <person name="Park J.H."/>
            <person name="Huh J.H."/>
            <person name="Kim J.S."/>
            <person name="Kim B.D."/>
            <person name="Cohen O."/>
            <person name="Paran I."/>
            <person name="Suh M.C."/>
            <person name="Lee S.B."/>
            <person name="Kim Y.K."/>
            <person name="Shin Y."/>
            <person name="Noh S.J."/>
            <person name="Park J."/>
            <person name="Seo Y.S."/>
            <person name="Kwon S.Y."/>
            <person name="Kim H.A."/>
            <person name="Park J.M."/>
            <person name="Kim H.J."/>
            <person name="Choi S.B."/>
            <person name="Bosland P.W."/>
            <person name="Reeves G."/>
            <person name="Jo S.H."/>
            <person name="Lee B.W."/>
            <person name="Cho H.T."/>
            <person name="Choi H.S."/>
            <person name="Lee M.S."/>
            <person name="Yu Y."/>
            <person name="Do Choi Y."/>
            <person name="Park B.S."/>
            <person name="van Deynze A."/>
            <person name="Ashrafi H."/>
            <person name="Hill T."/>
            <person name="Kim W.T."/>
            <person name="Pai H.S."/>
            <person name="Ahn H.K."/>
            <person name="Yeam I."/>
            <person name="Giovannoni J.J."/>
            <person name="Rose J.K."/>
            <person name="Sorensen I."/>
            <person name="Lee S.J."/>
            <person name="Kim R.W."/>
            <person name="Choi I.Y."/>
            <person name="Choi B.S."/>
            <person name="Lim J.S."/>
            <person name="Lee Y.H."/>
            <person name="Choi D."/>
        </authorList>
    </citation>
    <scope>NUCLEOTIDE SEQUENCE [LARGE SCALE GENOMIC DNA]</scope>
    <source>
        <strain evidence="2">cv. CM334</strain>
    </source>
</reference>
<name>A0A2G2Z3P0_CAPAN</name>
<keyword evidence="2" id="KW-1185">Reference proteome</keyword>
<dbReference type="EMBL" id="AYRZ02000007">
    <property type="protein sequence ID" value="PHT76521.1"/>
    <property type="molecule type" value="Genomic_DNA"/>
</dbReference>
<dbReference type="AlphaFoldDB" id="A0A2G2Z3P0"/>
<evidence type="ECO:0000313" key="2">
    <source>
        <dbReference type="Proteomes" id="UP000222542"/>
    </source>
</evidence>
<dbReference type="STRING" id="4072.A0A2G2Z3P0"/>
<evidence type="ECO:0000313" key="1">
    <source>
        <dbReference type="EMBL" id="PHT76521.1"/>
    </source>
</evidence>
<sequence>MCIIGHSLGDGFALEVYKALAAKRTHAKAHFFNPPSISLAMSLRILSGKAGFVWKRFKSILPSNSEYQSRSVVEELKQMLPMPHLYVNRSDYICCYYNHRDRVQNSSFNGIKEKEAKPGGNGLTDIKLFMVSKGKQRFLEAHRLKQWWSDDLELQRALNNSMLISR</sequence>
<protein>
    <submittedName>
        <fullName evidence="1">Uncharacterized protein</fullName>
    </submittedName>
</protein>
<dbReference type="OMA" id="RTHAKAH"/>
<organism evidence="1 2">
    <name type="scientific">Capsicum annuum</name>
    <name type="common">Capsicum pepper</name>
    <dbReference type="NCBI Taxonomy" id="4072"/>
    <lineage>
        <taxon>Eukaryota</taxon>
        <taxon>Viridiplantae</taxon>
        <taxon>Streptophyta</taxon>
        <taxon>Embryophyta</taxon>
        <taxon>Tracheophyta</taxon>
        <taxon>Spermatophyta</taxon>
        <taxon>Magnoliopsida</taxon>
        <taxon>eudicotyledons</taxon>
        <taxon>Gunneridae</taxon>
        <taxon>Pentapetalae</taxon>
        <taxon>asterids</taxon>
        <taxon>lamiids</taxon>
        <taxon>Solanales</taxon>
        <taxon>Solanaceae</taxon>
        <taxon>Solanoideae</taxon>
        <taxon>Capsiceae</taxon>
        <taxon>Capsicum</taxon>
    </lineage>
</organism>
<dbReference type="PANTHER" id="PTHR31479:SF21">
    <property type="entry name" value="FUNGAL LIPASE-LIKE DOMAIN-CONTAINING PROTEIN"/>
    <property type="match status" value="1"/>
</dbReference>
<dbReference type="PANTHER" id="PTHR31479">
    <property type="entry name" value="ALPHA/BETA-HYDROLASES SUPERFAMILY PROTEIN"/>
    <property type="match status" value="1"/>
</dbReference>
<gene>
    <name evidence="1" type="ORF">T459_20043</name>
</gene>
<proteinExistence type="predicted"/>